<gene>
    <name evidence="1" type="ORF">CYMTET_42925</name>
</gene>
<proteinExistence type="predicted"/>
<dbReference type="AlphaFoldDB" id="A0AAE0F157"/>
<dbReference type="Proteomes" id="UP001190700">
    <property type="component" value="Unassembled WGS sequence"/>
</dbReference>
<keyword evidence="2" id="KW-1185">Reference proteome</keyword>
<dbReference type="EMBL" id="LGRX02028827">
    <property type="protein sequence ID" value="KAK3247582.1"/>
    <property type="molecule type" value="Genomic_DNA"/>
</dbReference>
<comment type="caution">
    <text evidence="1">The sequence shown here is derived from an EMBL/GenBank/DDBJ whole genome shotgun (WGS) entry which is preliminary data.</text>
</comment>
<accession>A0AAE0F157</accession>
<evidence type="ECO:0000313" key="2">
    <source>
        <dbReference type="Proteomes" id="UP001190700"/>
    </source>
</evidence>
<evidence type="ECO:0000313" key="1">
    <source>
        <dbReference type="EMBL" id="KAK3247582.1"/>
    </source>
</evidence>
<reference evidence="1 2" key="1">
    <citation type="journal article" date="2015" name="Genome Biol. Evol.">
        <title>Comparative Genomics of a Bacterivorous Green Alga Reveals Evolutionary Causalities and Consequences of Phago-Mixotrophic Mode of Nutrition.</title>
        <authorList>
            <person name="Burns J.A."/>
            <person name="Paasch A."/>
            <person name="Narechania A."/>
            <person name="Kim E."/>
        </authorList>
    </citation>
    <scope>NUCLEOTIDE SEQUENCE [LARGE SCALE GENOMIC DNA]</scope>
    <source>
        <strain evidence="1 2">PLY_AMNH</strain>
    </source>
</reference>
<organism evidence="1 2">
    <name type="scientific">Cymbomonas tetramitiformis</name>
    <dbReference type="NCBI Taxonomy" id="36881"/>
    <lineage>
        <taxon>Eukaryota</taxon>
        <taxon>Viridiplantae</taxon>
        <taxon>Chlorophyta</taxon>
        <taxon>Pyramimonadophyceae</taxon>
        <taxon>Pyramimonadales</taxon>
        <taxon>Pyramimonadaceae</taxon>
        <taxon>Cymbomonas</taxon>
    </lineage>
</organism>
<sequence length="247" mass="28254">MSDAEGGCRFLGSWGAACAVDKRTPLIIDATQQRNMVDMYFKYERACCIEVSSMYMKQVAAKTDIQKSPEALPAQPLLPTVLFPARVPPAVMWAETGEPQRDYMDVWESWRKQLVNAMKQGYYFVVILQDQAPDFVNEFCHQDYFPVEVFSHGDFCELSGEKDLTHGREGMPDTYAQLHVHTGSVITNRKQEWIDKVVREEDKEAGVFVVRDGFQVVVTSVCQMESYAKFLKHSVPLKKMKVLFVME</sequence>
<protein>
    <submittedName>
        <fullName evidence="1">Uncharacterized protein</fullName>
    </submittedName>
</protein>
<name>A0AAE0F157_9CHLO</name>